<protein>
    <recommendedName>
        <fullName evidence="7">Major facilitator superfamily (MFS) profile domain-containing protein</fullName>
    </recommendedName>
</protein>
<sequence length="93" mass="9710">MYQIGGVSALPFVGPAIDTFGRRMGMLIGCVLIILGTVVTGTTIHNASVHQFMGGRFLLGFGVSIVSAAGPIYVVESAHPAHRGVLTAYCNTF</sequence>
<dbReference type="EMBL" id="JASUXU010001008">
    <property type="protein sequence ID" value="KAK0295719.1"/>
    <property type="molecule type" value="Genomic_DNA"/>
</dbReference>
<evidence type="ECO:0000256" key="5">
    <source>
        <dbReference type="ARBA" id="ARBA00023136"/>
    </source>
</evidence>
<dbReference type="InterPro" id="IPR050360">
    <property type="entry name" value="MFS_Sugar_Transporters"/>
</dbReference>
<proteinExistence type="inferred from homology"/>
<dbReference type="InterPro" id="IPR036259">
    <property type="entry name" value="MFS_trans_sf"/>
</dbReference>
<gene>
    <name evidence="8" type="ORF">LTR82_018396</name>
</gene>
<keyword evidence="3 6" id="KW-0812">Transmembrane</keyword>
<dbReference type="PROSITE" id="PS50850">
    <property type="entry name" value="MFS"/>
    <property type="match status" value="1"/>
</dbReference>
<dbReference type="InterPro" id="IPR020846">
    <property type="entry name" value="MFS_dom"/>
</dbReference>
<dbReference type="InterPro" id="IPR005828">
    <property type="entry name" value="MFS_sugar_transport-like"/>
</dbReference>
<dbReference type="Pfam" id="PF00083">
    <property type="entry name" value="Sugar_tr"/>
    <property type="match status" value="1"/>
</dbReference>
<feature type="domain" description="Major facilitator superfamily (MFS) profile" evidence="7">
    <location>
        <begin position="1"/>
        <end position="93"/>
    </location>
</feature>
<dbReference type="PANTHER" id="PTHR48022:SF13">
    <property type="entry name" value="MAJOR FACILITATOR SUPERFAMILY (MFS) PROFILE DOMAIN-CONTAINING PROTEIN"/>
    <property type="match status" value="1"/>
</dbReference>
<feature type="transmembrane region" description="Helical" evidence="6">
    <location>
        <begin position="57"/>
        <end position="75"/>
    </location>
</feature>
<dbReference type="Gene3D" id="1.20.1250.20">
    <property type="entry name" value="MFS general substrate transporter like domains"/>
    <property type="match status" value="1"/>
</dbReference>
<dbReference type="SUPFAM" id="SSF103473">
    <property type="entry name" value="MFS general substrate transporter"/>
    <property type="match status" value="1"/>
</dbReference>
<evidence type="ECO:0000256" key="1">
    <source>
        <dbReference type="ARBA" id="ARBA00004141"/>
    </source>
</evidence>
<reference evidence="8" key="1">
    <citation type="submission" date="2021-12" db="EMBL/GenBank/DDBJ databases">
        <title>Black yeast isolated from Biological Soil Crust.</title>
        <authorList>
            <person name="Kurbessoian T."/>
        </authorList>
    </citation>
    <scope>NUCLEOTIDE SEQUENCE</scope>
    <source>
        <strain evidence="8">CCFEE 5208</strain>
    </source>
</reference>
<feature type="transmembrane region" description="Helical" evidence="6">
    <location>
        <begin position="24"/>
        <end position="45"/>
    </location>
</feature>
<comment type="similarity">
    <text evidence="2">Belongs to the major facilitator superfamily. Sugar transporter (TC 2.A.1.1) family.</text>
</comment>
<dbReference type="AlphaFoldDB" id="A0AAN6IZD0"/>
<keyword evidence="4 6" id="KW-1133">Transmembrane helix</keyword>
<dbReference type="Proteomes" id="UP001168146">
    <property type="component" value="Unassembled WGS sequence"/>
</dbReference>
<comment type="subcellular location">
    <subcellularLocation>
        <location evidence="1">Membrane</location>
        <topology evidence="1">Multi-pass membrane protein</topology>
    </subcellularLocation>
</comment>
<organism evidence="8 9">
    <name type="scientific">Friedmanniomyces endolithicus</name>
    <dbReference type="NCBI Taxonomy" id="329885"/>
    <lineage>
        <taxon>Eukaryota</taxon>
        <taxon>Fungi</taxon>
        <taxon>Dikarya</taxon>
        <taxon>Ascomycota</taxon>
        <taxon>Pezizomycotina</taxon>
        <taxon>Dothideomycetes</taxon>
        <taxon>Dothideomycetidae</taxon>
        <taxon>Mycosphaerellales</taxon>
        <taxon>Teratosphaeriaceae</taxon>
        <taxon>Friedmanniomyces</taxon>
    </lineage>
</organism>
<evidence type="ECO:0000256" key="6">
    <source>
        <dbReference type="SAM" id="Phobius"/>
    </source>
</evidence>
<keyword evidence="5 6" id="KW-0472">Membrane</keyword>
<evidence type="ECO:0000259" key="7">
    <source>
        <dbReference type="PROSITE" id="PS50850"/>
    </source>
</evidence>
<evidence type="ECO:0000256" key="2">
    <source>
        <dbReference type="ARBA" id="ARBA00010992"/>
    </source>
</evidence>
<evidence type="ECO:0000256" key="3">
    <source>
        <dbReference type="ARBA" id="ARBA00022692"/>
    </source>
</evidence>
<evidence type="ECO:0000256" key="4">
    <source>
        <dbReference type="ARBA" id="ARBA00022989"/>
    </source>
</evidence>
<evidence type="ECO:0000313" key="8">
    <source>
        <dbReference type="EMBL" id="KAK0295719.1"/>
    </source>
</evidence>
<comment type="caution">
    <text evidence="8">The sequence shown here is derived from an EMBL/GenBank/DDBJ whole genome shotgun (WGS) entry which is preliminary data.</text>
</comment>
<dbReference type="GO" id="GO:0016020">
    <property type="term" value="C:membrane"/>
    <property type="evidence" value="ECO:0007669"/>
    <property type="project" value="UniProtKB-SubCell"/>
</dbReference>
<name>A0AAN6IZD0_9PEZI</name>
<dbReference type="GO" id="GO:0005351">
    <property type="term" value="F:carbohydrate:proton symporter activity"/>
    <property type="evidence" value="ECO:0007669"/>
    <property type="project" value="TreeGrafter"/>
</dbReference>
<feature type="non-terminal residue" evidence="8">
    <location>
        <position position="93"/>
    </location>
</feature>
<accession>A0AAN6IZD0</accession>
<evidence type="ECO:0000313" key="9">
    <source>
        <dbReference type="Proteomes" id="UP001168146"/>
    </source>
</evidence>
<dbReference type="PANTHER" id="PTHR48022">
    <property type="entry name" value="PLASTIDIC GLUCOSE TRANSPORTER 4"/>
    <property type="match status" value="1"/>
</dbReference>